<dbReference type="InterPro" id="IPR033948">
    <property type="entry name" value="ETF_beta_N"/>
</dbReference>
<dbReference type="InterPro" id="IPR014730">
    <property type="entry name" value="ETF_a/b_N"/>
</dbReference>
<dbReference type="CDD" id="cd01714">
    <property type="entry name" value="ETF_beta"/>
    <property type="match status" value="1"/>
</dbReference>
<dbReference type="InterPro" id="IPR014729">
    <property type="entry name" value="Rossmann-like_a/b/a_fold"/>
</dbReference>
<keyword evidence="4" id="KW-1185">Reference proteome</keyword>
<dbReference type="PANTHER" id="PTHR21294:SF17">
    <property type="entry name" value="PROTEIN FIXA"/>
    <property type="match status" value="1"/>
</dbReference>
<dbReference type="PANTHER" id="PTHR21294">
    <property type="entry name" value="ELECTRON TRANSFER FLAVOPROTEIN BETA-SUBUNIT"/>
    <property type="match status" value="1"/>
</dbReference>
<evidence type="ECO:0000313" key="4">
    <source>
        <dbReference type="Proteomes" id="UP001223079"/>
    </source>
</evidence>
<name>A0ABT9YTN4_9STRE</name>
<feature type="domain" description="Electron transfer flavoprotein alpha/beta-subunit N-terminal" evidence="2">
    <location>
        <begin position="25"/>
        <end position="216"/>
    </location>
</feature>
<dbReference type="PIRSF" id="PIRSF000090">
    <property type="entry name" value="Beta-ETF"/>
    <property type="match status" value="1"/>
</dbReference>
<protein>
    <recommendedName>
        <fullName evidence="1">Electron transfer flavoprotein small subunit</fullName>
    </recommendedName>
</protein>
<reference evidence="3 4" key="1">
    <citation type="submission" date="2023-07" db="EMBL/GenBank/DDBJ databases">
        <title>Genomic Encyclopedia of Type Strains, Phase IV (KMG-IV): sequencing the most valuable type-strain genomes for metagenomic binning, comparative biology and taxonomic classification.</title>
        <authorList>
            <person name="Goeker M."/>
        </authorList>
    </citation>
    <scope>NUCLEOTIDE SEQUENCE [LARGE SCALE GENOMIC DNA]</scope>
    <source>
        <strain evidence="3 4">DSM 105143</strain>
    </source>
</reference>
<sequence>MKIIICVKSVPDPSYYNQIQMDSETKSLVRTNIPTVIGQSDLHALEEGLRLKDKFGAEVVVISMGPEAAKTQLYEALAFGADKAILLSDNKVAGSDTFSTSYVLSKVIETIGNFDLIIAGNESSDGATAHVPSQIGEWLNIPHAANVTNIVAEEQEYVIVNKKLDNGIGRYKMPTPAVLGVNASINNIRYMSVPSIYDAKNKPLEVWSTENLVAIEEEYIGLAGSPSQNGNLVVREIKKEVKMLSQRPEEIAEQLYQAIEAIRNK</sequence>
<proteinExistence type="predicted"/>
<dbReference type="EMBL" id="JAUSTM010000021">
    <property type="protein sequence ID" value="MDQ0223262.1"/>
    <property type="molecule type" value="Genomic_DNA"/>
</dbReference>
<organism evidence="3 4">
    <name type="scientific">Streptococcus moroccensis</name>
    <dbReference type="NCBI Taxonomy" id="1451356"/>
    <lineage>
        <taxon>Bacteria</taxon>
        <taxon>Bacillati</taxon>
        <taxon>Bacillota</taxon>
        <taxon>Bacilli</taxon>
        <taxon>Lactobacillales</taxon>
        <taxon>Streptococcaceae</taxon>
        <taxon>Streptococcus</taxon>
    </lineage>
</organism>
<evidence type="ECO:0000259" key="2">
    <source>
        <dbReference type="SMART" id="SM00893"/>
    </source>
</evidence>
<dbReference type="InterPro" id="IPR012255">
    <property type="entry name" value="ETF_b"/>
</dbReference>
<gene>
    <name evidence="3" type="ORF">J2S23_001837</name>
</gene>
<evidence type="ECO:0000256" key="1">
    <source>
        <dbReference type="ARBA" id="ARBA00042002"/>
    </source>
</evidence>
<dbReference type="RefSeq" id="WP_307122413.1">
    <property type="nucleotide sequence ID" value="NZ_JAUSTM010000021.1"/>
</dbReference>
<dbReference type="SMART" id="SM00893">
    <property type="entry name" value="ETF"/>
    <property type="match status" value="1"/>
</dbReference>
<evidence type="ECO:0000313" key="3">
    <source>
        <dbReference type="EMBL" id="MDQ0223262.1"/>
    </source>
</evidence>
<dbReference type="Pfam" id="PF01012">
    <property type="entry name" value="ETF"/>
    <property type="match status" value="1"/>
</dbReference>
<dbReference type="Gene3D" id="3.40.50.620">
    <property type="entry name" value="HUPs"/>
    <property type="match status" value="1"/>
</dbReference>
<dbReference type="Proteomes" id="UP001223079">
    <property type="component" value="Unassembled WGS sequence"/>
</dbReference>
<accession>A0ABT9YTN4</accession>
<dbReference type="SUPFAM" id="SSF52402">
    <property type="entry name" value="Adenine nucleotide alpha hydrolases-like"/>
    <property type="match status" value="1"/>
</dbReference>
<comment type="caution">
    <text evidence="3">The sequence shown here is derived from an EMBL/GenBank/DDBJ whole genome shotgun (WGS) entry which is preliminary data.</text>
</comment>